<dbReference type="EMBL" id="JAQQBR010001831">
    <property type="protein sequence ID" value="KAK0168975.1"/>
    <property type="molecule type" value="Genomic_DNA"/>
</dbReference>
<accession>A0AA39FG58</accession>
<gene>
    <name evidence="1" type="ORF">PV327_002731</name>
</gene>
<dbReference type="Proteomes" id="UP001168972">
    <property type="component" value="Unassembled WGS sequence"/>
</dbReference>
<reference evidence="1" key="1">
    <citation type="journal article" date="2023" name="bioRxiv">
        <title>Scaffold-level genome assemblies of two parasitoid biocontrol wasps reveal the parthenogenesis mechanism and an associated novel virus.</title>
        <authorList>
            <person name="Inwood S."/>
            <person name="Skelly J."/>
            <person name="Guhlin J."/>
            <person name="Harrop T."/>
            <person name="Goldson S."/>
            <person name="Dearden P."/>
        </authorList>
    </citation>
    <scope>NUCLEOTIDE SEQUENCE</scope>
    <source>
        <strain evidence="1">Lincoln</strain>
        <tissue evidence="1">Whole body</tissue>
    </source>
</reference>
<evidence type="ECO:0000313" key="2">
    <source>
        <dbReference type="Proteomes" id="UP001168972"/>
    </source>
</evidence>
<organism evidence="1 2">
    <name type="scientific">Microctonus hyperodae</name>
    <name type="common">Parasitoid wasp</name>
    <dbReference type="NCBI Taxonomy" id="165561"/>
    <lineage>
        <taxon>Eukaryota</taxon>
        <taxon>Metazoa</taxon>
        <taxon>Ecdysozoa</taxon>
        <taxon>Arthropoda</taxon>
        <taxon>Hexapoda</taxon>
        <taxon>Insecta</taxon>
        <taxon>Pterygota</taxon>
        <taxon>Neoptera</taxon>
        <taxon>Endopterygota</taxon>
        <taxon>Hymenoptera</taxon>
        <taxon>Apocrita</taxon>
        <taxon>Ichneumonoidea</taxon>
        <taxon>Braconidae</taxon>
        <taxon>Euphorinae</taxon>
        <taxon>Microctonus</taxon>
    </lineage>
</organism>
<sequence>MALVEIEQRKREEYEMQLFGFHSRAVNATLKSLVQEKIQSKCEKLFISLEKKYKPEGENIQKLKRNKKKLLLAYYHGYKSHLPAIETSVNKLITIPENVLLNEDKIQRDQYTIEDFDQMKKKVEVLQQRLKKAMIFNAILNAEIEIAEQFEVNINIANSASEVIEDGTKYPEVSSAMMNSIEKYKELQRNVDANDLNTVPNKRICLQCPTKSYDTNDL</sequence>
<dbReference type="AlphaFoldDB" id="A0AA39FG58"/>
<keyword evidence="2" id="KW-1185">Reference proteome</keyword>
<protein>
    <submittedName>
        <fullName evidence="1">Uncharacterized protein</fullName>
    </submittedName>
</protein>
<evidence type="ECO:0000313" key="1">
    <source>
        <dbReference type="EMBL" id="KAK0168975.1"/>
    </source>
</evidence>
<comment type="caution">
    <text evidence="1">The sequence shown here is derived from an EMBL/GenBank/DDBJ whole genome shotgun (WGS) entry which is preliminary data.</text>
</comment>
<proteinExistence type="predicted"/>
<name>A0AA39FG58_MICHY</name>
<reference evidence="1" key="2">
    <citation type="submission" date="2023-03" db="EMBL/GenBank/DDBJ databases">
        <authorList>
            <person name="Inwood S.N."/>
            <person name="Skelly J.G."/>
            <person name="Guhlin J."/>
            <person name="Harrop T.W.R."/>
            <person name="Goldson S.G."/>
            <person name="Dearden P.K."/>
        </authorList>
    </citation>
    <scope>NUCLEOTIDE SEQUENCE</scope>
    <source>
        <strain evidence="1">Lincoln</strain>
        <tissue evidence="1">Whole body</tissue>
    </source>
</reference>